<organism evidence="2 3">
    <name type="scientific">Sphingomonas hankyongi</name>
    <dbReference type="NCBI Taxonomy" id="2908209"/>
    <lineage>
        <taxon>Bacteria</taxon>
        <taxon>Pseudomonadati</taxon>
        <taxon>Pseudomonadota</taxon>
        <taxon>Alphaproteobacteria</taxon>
        <taxon>Sphingomonadales</taxon>
        <taxon>Sphingomonadaceae</taxon>
        <taxon>Sphingomonas</taxon>
    </lineage>
</organism>
<feature type="chain" id="PRO_5046467050" evidence="1">
    <location>
        <begin position="24"/>
        <end position="147"/>
    </location>
</feature>
<evidence type="ECO:0000313" key="2">
    <source>
        <dbReference type="EMBL" id="MCL6729990.1"/>
    </source>
</evidence>
<feature type="signal peptide" evidence="1">
    <location>
        <begin position="1"/>
        <end position="23"/>
    </location>
</feature>
<keyword evidence="3" id="KW-1185">Reference proteome</keyword>
<reference evidence="2" key="1">
    <citation type="submission" date="2022-05" db="EMBL/GenBank/DDBJ databases">
        <authorList>
            <person name="Jo J.-H."/>
            <person name="Im W.-T."/>
        </authorList>
    </citation>
    <scope>NUCLEOTIDE SEQUENCE</scope>
    <source>
        <strain evidence="2">SE220</strain>
    </source>
</reference>
<sequence length="147" mass="16481">MSKIILTALGAALMLTTAIPASAQELPLVGGDYWDVASIKIDDGHFADYADFLVSDSRKQNEYAKSKGWIKAYYILSNNNNRKDEPDLYLVTVSDRIPTPAEQIARNKEMNAYLQSDDRKQIAGSGHRATYRHIMGDMLLQQMVLAR</sequence>
<dbReference type="Proteomes" id="UP001165342">
    <property type="component" value="Unassembled WGS sequence"/>
</dbReference>
<protein>
    <submittedName>
        <fullName evidence="2">Uncharacterized protein</fullName>
    </submittedName>
</protein>
<dbReference type="EMBL" id="JAMGBE010000002">
    <property type="protein sequence ID" value="MCL6729990.1"/>
    <property type="molecule type" value="Genomic_DNA"/>
</dbReference>
<gene>
    <name evidence="2" type="ORF">LZ538_07960</name>
</gene>
<evidence type="ECO:0000313" key="3">
    <source>
        <dbReference type="Proteomes" id="UP001165342"/>
    </source>
</evidence>
<proteinExistence type="predicted"/>
<comment type="caution">
    <text evidence="2">The sequence shown here is derived from an EMBL/GenBank/DDBJ whole genome shotgun (WGS) entry which is preliminary data.</text>
</comment>
<keyword evidence="1" id="KW-0732">Signal</keyword>
<accession>A0ABT0S2A2</accession>
<evidence type="ECO:0000256" key="1">
    <source>
        <dbReference type="SAM" id="SignalP"/>
    </source>
</evidence>
<dbReference type="RefSeq" id="WP_249831453.1">
    <property type="nucleotide sequence ID" value="NZ_JAMGBE010000002.1"/>
</dbReference>
<name>A0ABT0S2A2_9SPHN</name>